<keyword evidence="3" id="KW-1185">Reference proteome</keyword>
<proteinExistence type="predicted"/>
<organism evidence="2 3">
    <name type="scientific">Gregarina niphandrodes</name>
    <name type="common">Septate eugregarine</name>
    <dbReference type="NCBI Taxonomy" id="110365"/>
    <lineage>
        <taxon>Eukaryota</taxon>
        <taxon>Sar</taxon>
        <taxon>Alveolata</taxon>
        <taxon>Apicomplexa</taxon>
        <taxon>Conoidasida</taxon>
        <taxon>Gregarinasina</taxon>
        <taxon>Eugregarinorida</taxon>
        <taxon>Gregarinidae</taxon>
        <taxon>Gregarina</taxon>
    </lineage>
</organism>
<dbReference type="RefSeq" id="XP_011130697.1">
    <property type="nucleotide sequence ID" value="XM_011132395.1"/>
</dbReference>
<keyword evidence="1 2" id="KW-0812">Transmembrane</keyword>
<name>A0A023B5S8_GRENI</name>
<accession>A0A023B5S8</accession>
<gene>
    <name evidence="2" type="ORF">GNI_087280</name>
</gene>
<dbReference type="GeneID" id="22913109"/>
<comment type="caution">
    <text evidence="2">The sequence shown here is derived from an EMBL/GenBank/DDBJ whole genome shotgun (WGS) entry which is preliminary data.</text>
</comment>
<evidence type="ECO:0000313" key="3">
    <source>
        <dbReference type="Proteomes" id="UP000019763"/>
    </source>
</evidence>
<reference evidence="2" key="1">
    <citation type="submission" date="2013-12" db="EMBL/GenBank/DDBJ databases">
        <authorList>
            <person name="Omoto C.K."/>
            <person name="Sibley D."/>
            <person name="Venepally P."/>
            <person name="Hadjithomas M."/>
            <person name="Karamycheva S."/>
            <person name="Brunk B."/>
            <person name="Roos D."/>
            <person name="Caler E."/>
            <person name="Lorenzi H."/>
        </authorList>
    </citation>
    <scope>NUCLEOTIDE SEQUENCE</scope>
</reference>
<dbReference type="EMBL" id="AFNH02000656">
    <property type="protein sequence ID" value="EZG62959.1"/>
    <property type="molecule type" value="Genomic_DNA"/>
</dbReference>
<dbReference type="Proteomes" id="UP000019763">
    <property type="component" value="Unassembled WGS sequence"/>
</dbReference>
<keyword evidence="1" id="KW-0472">Membrane</keyword>
<evidence type="ECO:0000256" key="1">
    <source>
        <dbReference type="SAM" id="Phobius"/>
    </source>
</evidence>
<evidence type="ECO:0000313" key="2">
    <source>
        <dbReference type="EMBL" id="EZG62959.1"/>
    </source>
</evidence>
<feature type="transmembrane region" description="Helical" evidence="1">
    <location>
        <begin position="313"/>
        <end position="339"/>
    </location>
</feature>
<dbReference type="VEuPathDB" id="CryptoDB:GNI_087280"/>
<sequence length="351" mass="39210">MDEAQKCLEEGGEGLKVHLFWQNPGFALPCPGEEEDLYLENPNLSQVVDEIFRTGRCGCVLLPWSLRERGRGLVRGLGVSRPSTGSLVRDMDSIPRLHDCRTPLGRAGSLGPPESRIGVLVRMMYCTLLSPSSTVPESEPWVPRRLKAQRGRFENNKIELYDNVKQSCVIKIKAVARVRVHQVEDCGPVSLAFAEPVCEKNRPDMDSDENRIKALALRTKIIALRSGIGQAGRLLYNRRYGDVPVIPSRCGISQLEEISFAIMIPLAIPAKMKNKMIQEMNTEQRFVKTLELLNTNGTSMLRMGLSHSTNRDWLSRIFLGGWNQSIALLIITGISLFLARAFSSQHGNAAW</sequence>
<keyword evidence="1" id="KW-1133">Transmembrane helix</keyword>
<dbReference type="AlphaFoldDB" id="A0A023B5S8"/>
<protein>
    <submittedName>
        <fullName evidence="2">Transmembrane protein</fullName>
    </submittedName>
</protein>